<dbReference type="Proteomes" id="UP001501734">
    <property type="component" value="Unassembled WGS sequence"/>
</dbReference>
<keyword evidence="2" id="KW-0813">Transport</keyword>
<accession>A0ABP7V477</accession>
<dbReference type="EMBL" id="BAABDL010000015">
    <property type="protein sequence ID" value="GAA4059256.1"/>
    <property type="molecule type" value="Genomic_DNA"/>
</dbReference>
<gene>
    <name evidence="7" type="ORF">GCM10022410_03020</name>
</gene>
<keyword evidence="3" id="KW-1003">Cell membrane</keyword>
<name>A0ABP7V477_9BACI</name>
<evidence type="ECO:0000256" key="3">
    <source>
        <dbReference type="ARBA" id="ARBA00022475"/>
    </source>
</evidence>
<sequence>MFNFSWKKTSLIFVLVLSLFLAACGNDGDNGATDETTDDQEVNGDLGETDLELVYVEWDTEVASTHIIAHVLEEQGYNVETTPIDNAIMWEAVASGDADGMVAAWLPATHGDLYDRYHEEMDHLGVNLEGAKIGLVLPEYMEDVNSIADLNDFTDEFGGSITAIEPGAGVVQAAEQSLEDYELEGWSVDTSSSGAMATTLRQAYNNEEPIVVTGWSPHWKFAEFELKYLEDELNSFGDAETIDTFVRIGLEEDSPLAYDILDNFYWDSADMEAVMLEISGGTSPEDAASAWVEANRDKVDEWLPAE</sequence>
<comment type="caution">
    <text evidence="7">The sequence shown here is derived from an EMBL/GenBank/DDBJ whole genome shotgun (WGS) entry which is preliminary data.</text>
</comment>
<reference evidence="8" key="1">
    <citation type="journal article" date="2019" name="Int. J. Syst. Evol. Microbiol.">
        <title>The Global Catalogue of Microorganisms (GCM) 10K type strain sequencing project: providing services to taxonomists for standard genome sequencing and annotation.</title>
        <authorList>
            <consortium name="The Broad Institute Genomics Platform"/>
            <consortium name="The Broad Institute Genome Sequencing Center for Infectious Disease"/>
            <person name="Wu L."/>
            <person name="Ma J."/>
        </authorList>
    </citation>
    <scope>NUCLEOTIDE SEQUENCE [LARGE SCALE GENOMIC DNA]</scope>
    <source>
        <strain evidence="8">JCM 17250</strain>
    </source>
</reference>
<dbReference type="Gene3D" id="3.40.190.100">
    <property type="entry name" value="Glycine betaine-binding periplasmic protein, domain 2"/>
    <property type="match status" value="1"/>
</dbReference>
<evidence type="ECO:0000256" key="1">
    <source>
        <dbReference type="ARBA" id="ARBA00004236"/>
    </source>
</evidence>
<dbReference type="Pfam" id="PF04069">
    <property type="entry name" value="OpuAC"/>
    <property type="match status" value="1"/>
</dbReference>
<evidence type="ECO:0000313" key="7">
    <source>
        <dbReference type="EMBL" id="GAA4059256.1"/>
    </source>
</evidence>
<evidence type="ECO:0000256" key="2">
    <source>
        <dbReference type="ARBA" id="ARBA00022448"/>
    </source>
</evidence>
<dbReference type="RefSeq" id="WP_344909673.1">
    <property type="nucleotide sequence ID" value="NZ_BAABDL010000015.1"/>
</dbReference>
<keyword evidence="5" id="KW-0732">Signal</keyword>
<dbReference type="InterPro" id="IPR007210">
    <property type="entry name" value="ABC_Gly_betaine_transp_sub-bd"/>
</dbReference>
<evidence type="ECO:0000256" key="4">
    <source>
        <dbReference type="ARBA" id="ARBA00023136"/>
    </source>
</evidence>
<evidence type="ECO:0000259" key="6">
    <source>
        <dbReference type="Pfam" id="PF04069"/>
    </source>
</evidence>
<proteinExistence type="predicted"/>
<dbReference type="CDD" id="cd13639">
    <property type="entry name" value="PBP2_OpuAC_like"/>
    <property type="match status" value="1"/>
</dbReference>
<keyword evidence="8" id="KW-1185">Reference proteome</keyword>
<organism evidence="7 8">
    <name type="scientific">Amphibacillus indicireducens</name>
    <dbReference type="NCBI Taxonomy" id="1076330"/>
    <lineage>
        <taxon>Bacteria</taxon>
        <taxon>Bacillati</taxon>
        <taxon>Bacillota</taxon>
        <taxon>Bacilli</taxon>
        <taxon>Bacillales</taxon>
        <taxon>Bacillaceae</taxon>
        <taxon>Amphibacillus</taxon>
    </lineage>
</organism>
<feature type="signal peptide" evidence="5">
    <location>
        <begin position="1"/>
        <end position="23"/>
    </location>
</feature>
<feature type="domain" description="ABC-type glycine betaine transport system substrate-binding" evidence="6">
    <location>
        <begin position="51"/>
        <end position="293"/>
    </location>
</feature>
<dbReference type="Gene3D" id="3.40.190.10">
    <property type="entry name" value="Periplasmic binding protein-like II"/>
    <property type="match status" value="1"/>
</dbReference>
<protein>
    <recommendedName>
        <fullName evidence="6">ABC-type glycine betaine transport system substrate-binding domain-containing protein</fullName>
    </recommendedName>
</protein>
<evidence type="ECO:0000313" key="8">
    <source>
        <dbReference type="Proteomes" id="UP001501734"/>
    </source>
</evidence>
<evidence type="ECO:0000256" key="5">
    <source>
        <dbReference type="SAM" id="SignalP"/>
    </source>
</evidence>
<dbReference type="PANTHER" id="PTHR47737:SF1">
    <property type="entry name" value="GLYCINE BETAINE_PROLINE BETAINE TRANSPORT SYSTEM PERMEASE PROTEIN PROW"/>
    <property type="match status" value="1"/>
</dbReference>
<feature type="chain" id="PRO_5047005183" description="ABC-type glycine betaine transport system substrate-binding domain-containing protein" evidence="5">
    <location>
        <begin position="24"/>
        <end position="306"/>
    </location>
</feature>
<dbReference type="SUPFAM" id="SSF53850">
    <property type="entry name" value="Periplasmic binding protein-like II"/>
    <property type="match status" value="1"/>
</dbReference>
<comment type="subcellular location">
    <subcellularLocation>
        <location evidence="1">Cell membrane</location>
    </subcellularLocation>
</comment>
<dbReference type="PROSITE" id="PS51257">
    <property type="entry name" value="PROKAR_LIPOPROTEIN"/>
    <property type="match status" value="1"/>
</dbReference>
<keyword evidence="4" id="KW-0472">Membrane</keyword>
<dbReference type="PANTHER" id="PTHR47737">
    <property type="entry name" value="GLYCINE BETAINE/PROLINE BETAINE TRANSPORT SYSTEM PERMEASE PROTEIN PROW"/>
    <property type="match status" value="1"/>
</dbReference>